<name>A0A1G9SP55_9FLAO</name>
<keyword evidence="3" id="KW-1185">Reference proteome</keyword>
<protein>
    <submittedName>
        <fullName evidence="2">Carbohydrate-binding family 9</fullName>
    </submittedName>
</protein>
<dbReference type="RefSeq" id="WP_089891317.1">
    <property type="nucleotide sequence ID" value="NZ_FNGV01000008.1"/>
</dbReference>
<accession>A0A1G9SP55</accession>
<dbReference type="GO" id="GO:0004553">
    <property type="term" value="F:hydrolase activity, hydrolyzing O-glycosyl compounds"/>
    <property type="evidence" value="ECO:0007669"/>
    <property type="project" value="InterPro"/>
</dbReference>
<dbReference type="Gene3D" id="2.60.40.1190">
    <property type="match status" value="1"/>
</dbReference>
<organism evidence="2 3">
    <name type="scientific">Kriegella aquimaris</name>
    <dbReference type="NCBI Taxonomy" id="192904"/>
    <lineage>
        <taxon>Bacteria</taxon>
        <taxon>Pseudomonadati</taxon>
        <taxon>Bacteroidota</taxon>
        <taxon>Flavobacteriia</taxon>
        <taxon>Flavobacteriales</taxon>
        <taxon>Flavobacteriaceae</taxon>
        <taxon>Kriegella</taxon>
    </lineage>
</organism>
<sequence length="242" mass="27706">MNSKPFILLYYVWAMGIACGFTGQDDRTLKVKEIEHSGDASLQEVSDLLESQTELHDIDLINWDAFSYRPKAQFRIAHSNNQIWLKYYIEEKSILAEVVDVNGAVSNDSCVEFFFDPQADGNYYNFEFNCIGTPLLAYGPGRSDRHFVDEKSIQEQIQVKSTLGTTSFKEQTGEHTWEMTLVIPAESLLHDEGLQLKGLHAKANFYKCGNKTAEAHYLSWNPVKAERPDFHRPEYFGTVIFE</sequence>
<proteinExistence type="predicted"/>
<evidence type="ECO:0000313" key="2">
    <source>
        <dbReference type="EMBL" id="SDM37110.1"/>
    </source>
</evidence>
<dbReference type="OrthoDB" id="9801646at2"/>
<dbReference type="EMBL" id="FNGV01000008">
    <property type="protein sequence ID" value="SDM37110.1"/>
    <property type="molecule type" value="Genomic_DNA"/>
</dbReference>
<dbReference type="Pfam" id="PF16011">
    <property type="entry name" value="CBM9_2"/>
    <property type="match status" value="1"/>
</dbReference>
<dbReference type="CDD" id="cd09620">
    <property type="entry name" value="CBM9_like_3"/>
    <property type="match status" value="1"/>
</dbReference>
<dbReference type="PROSITE" id="PS51257">
    <property type="entry name" value="PROKAR_LIPOPROTEIN"/>
    <property type="match status" value="1"/>
</dbReference>
<evidence type="ECO:0000313" key="3">
    <source>
        <dbReference type="Proteomes" id="UP000199440"/>
    </source>
</evidence>
<dbReference type="GO" id="GO:0030246">
    <property type="term" value="F:carbohydrate binding"/>
    <property type="evidence" value="ECO:0007669"/>
    <property type="project" value="InterPro"/>
</dbReference>
<dbReference type="Proteomes" id="UP000199440">
    <property type="component" value="Unassembled WGS sequence"/>
</dbReference>
<gene>
    <name evidence="2" type="ORF">SAMN04488514_10841</name>
</gene>
<dbReference type="GO" id="GO:0016052">
    <property type="term" value="P:carbohydrate catabolic process"/>
    <property type="evidence" value="ECO:0007669"/>
    <property type="project" value="InterPro"/>
</dbReference>
<dbReference type="SUPFAM" id="SSF49344">
    <property type="entry name" value="CBD9-like"/>
    <property type="match status" value="1"/>
</dbReference>
<evidence type="ECO:0000259" key="1">
    <source>
        <dbReference type="Pfam" id="PF16011"/>
    </source>
</evidence>
<dbReference type="InterPro" id="IPR010502">
    <property type="entry name" value="Carb-bd_dom_fam9"/>
</dbReference>
<feature type="domain" description="Carbohydrate-binding" evidence="1">
    <location>
        <begin position="50"/>
        <end position="241"/>
    </location>
</feature>
<dbReference type="STRING" id="192904.SAMN04488514_10841"/>
<dbReference type="AlphaFoldDB" id="A0A1G9SP55"/>
<reference evidence="3" key="1">
    <citation type="submission" date="2016-10" db="EMBL/GenBank/DDBJ databases">
        <authorList>
            <person name="Varghese N."/>
            <person name="Submissions S."/>
        </authorList>
    </citation>
    <scope>NUCLEOTIDE SEQUENCE [LARGE SCALE GENOMIC DNA]</scope>
    <source>
        <strain evidence="3">DSM 19886</strain>
    </source>
</reference>